<dbReference type="InterPro" id="IPR027417">
    <property type="entry name" value="P-loop_NTPase"/>
</dbReference>
<name>A0AAD6V0H7_9AGAR</name>
<dbReference type="AlphaFoldDB" id="A0AAD6V0H7"/>
<organism evidence="4 5">
    <name type="scientific">Mycena pura</name>
    <dbReference type="NCBI Taxonomy" id="153505"/>
    <lineage>
        <taxon>Eukaryota</taxon>
        <taxon>Fungi</taxon>
        <taxon>Dikarya</taxon>
        <taxon>Basidiomycota</taxon>
        <taxon>Agaricomycotina</taxon>
        <taxon>Agaricomycetes</taxon>
        <taxon>Agaricomycetidae</taxon>
        <taxon>Agaricales</taxon>
        <taxon>Marasmiineae</taxon>
        <taxon>Mycenaceae</taxon>
        <taxon>Mycena</taxon>
    </lineage>
</organism>
<keyword evidence="5" id="KW-1185">Reference proteome</keyword>
<dbReference type="PANTHER" id="PTHR10039">
    <property type="entry name" value="AMELOGENIN"/>
    <property type="match status" value="1"/>
</dbReference>
<evidence type="ECO:0000313" key="4">
    <source>
        <dbReference type="EMBL" id="KAJ7196470.1"/>
    </source>
</evidence>
<dbReference type="Pfam" id="PF24883">
    <property type="entry name" value="NPHP3_N"/>
    <property type="match status" value="1"/>
</dbReference>
<evidence type="ECO:0000313" key="5">
    <source>
        <dbReference type="Proteomes" id="UP001219525"/>
    </source>
</evidence>
<evidence type="ECO:0000256" key="1">
    <source>
        <dbReference type="ARBA" id="ARBA00022737"/>
    </source>
</evidence>
<dbReference type="SUPFAM" id="SSF52540">
    <property type="entry name" value="P-loop containing nucleoside triphosphate hydrolases"/>
    <property type="match status" value="1"/>
</dbReference>
<keyword evidence="1" id="KW-0677">Repeat</keyword>
<protein>
    <recommendedName>
        <fullName evidence="3">Nephrocystin 3-like N-terminal domain-containing protein</fullName>
    </recommendedName>
</protein>
<accession>A0AAD6V0H7</accession>
<comment type="caution">
    <text evidence="4">The sequence shown here is derived from an EMBL/GenBank/DDBJ whole genome shotgun (WGS) entry which is preliminary data.</text>
</comment>
<proteinExistence type="predicted"/>
<dbReference type="EMBL" id="JARJCW010000083">
    <property type="protein sequence ID" value="KAJ7196470.1"/>
    <property type="molecule type" value="Genomic_DNA"/>
</dbReference>
<reference evidence="4" key="1">
    <citation type="submission" date="2023-03" db="EMBL/GenBank/DDBJ databases">
        <title>Massive genome expansion in bonnet fungi (Mycena s.s.) driven by repeated elements and novel gene families across ecological guilds.</title>
        <authorList>
            <consortium name="Lawrence Berkeley National Laboratory"/>
            <person name="Harder C.B."/>
            <person name="Miyauchi S."/>
            <person name="Viragh M."/>
            <person name="Kuo A."/>
            <person name="Thoen E."/>
            <person name="Andreopoulos B."/>
            <person name="Lu D."/>
            <person name="Skrede I."/>
            <person name="Drula E."/>
            <person name="Henrissat B."/>
            <person name="Morin E."/>
            <person name="Kohler A."/>
            <person name="Barry K."/>
            <person name="LaButti K."/>
            <person name="Morin E."/>
            <person name="Salamov A."/>
            <person name="Lipzen A."/>
            <person name="Mereny Z."/>
            <person name="Hegedus B."/>
            <person name="Baldrian P."/>
            <person name="Stursova M."/>
            <person name="Weitz H."/>
            <person name="Taylor A."/>
            <person name="Grigoriev I.V."/>
            <person name="Nagy L.G."/>
            <person name="Martin F."/>
            <person name="Kauserud H."/>
        </authorList>
    </citation>
    <scope>NUCLEOTIDE SEQUENCE</scope>
    <source>
        <strain evidence="4">9144</strain>
    </source>
</reference>
<dbReference type="Proteomes" id="UP001219525">
    <property type="component" value="Unassembled WGS sequence"/>
</dbReference>
<evidence type="ECO:0000256" key="2">
    <source>
        <dbReference type="SAM" id="MobiDB-lite"/>
    </source>
</evidence>
<evidence type="ECO:0000259" key="3">
    <source>
        <dbReference type="Pfam" id="PF24883"/>
    </source>
</evidence>
<dbReference type="Gene3D" id="3.40.50.300">
    <property type="entry name" value="P-loop containing nucleotide triphosphate hydrolases"/>
    <property type="match status" value="1"/>
</dbReference>
<feature type="region of interest" description="Disordered" evidence="2">
    <location>
        <begin position="186"/>
        <end position="214"/>
    </location>
</feature>
<dbReference type="InterPro" id="IPR056884">
    <property type="entry name" value="NPHP3-like_N"/>
</dbReference>
<feature type="domain" description="Nephrocystin 3-like N-terminal" evidence="3">
    <location>
        <begin position="289"/>
        <end position="446"/>
    </location>
</feature>
<sequence>MSLFNSCSGFEINGGDFYVVAGDMNLQRTHPTIEQNIDSLAALEFDLAEGPSRQLLGAERNGRHRGAEKMLPHVEDISHRTKILQNSSLLVPNSKPWSSTAAICAPLPWNSRPSSFSQSDREFSSLTPLTNSVPISGTHGEYSYNFPSNHQPSSLPVSLSSALIPMLSTIEETQPRLAISFHPSSTAVDSLQQPPIGRTDVDPRAITDPSTNFERTSINGGTFIGGNVNHIQRSGEPGLHILCRAAAGDASHDSEDRFSEPRCHPETRTKMLDVLWKWTSGTEPPTRGTFGSYLKKPSSPILWLHGPAGAGKSAIAQSICQKLEEEARLGASFFFKRGHSSRGHAKRLCATIAYQLALLLPDMKRHISQSVENDPSLVDKSLEIQLQKLIIEPLRQMGATATPGLVVVIDGLDECKDPNIQQRILLLISRAVDKQQLPIRFLVASRPEPHICEIFSGALNGIHCPVNVEQSFEDVRRYLLDEFTRIHDEHKTMAMVPYPWPSQKMVDDLVQKSSGYFIYASTVVKFIDNKNCRPGERLEVITGLKEPDSGSPFATLDRLYTEILSQVHARPLVLKILTVILAGLELLPSYIDQLFELEPGDVLLALRDLHSVIKITENCLDFYHNSFHDFLKDPARAGIFYVGGHSHQTDLCRHILRAFSYTHDRPSLNRHGHVSW</sequence>
<dbReference type="PANTHER" id="PTHR10039:SF17">
    <property type="entry name" value="FUNGAL STAND N-TERMINAL GOODBYE DOMAIN-CONTAINING PROTEIN-RELATED"/>
    <property type="match status" value="1"/>
</dbReference>
<gene>
    <name evidence="4" type="ORF">GGX14DRAFT_574797</name>
</gene>